<proteinExistence type="predicted"/>
<dbReference type="EMBL" id="UXUI01008733">
    <property type="protein sequence ID" value="VDD92246.1"/>
    <property type="molecule type" value="Genomic_DNA"/>
</dbReference>
<evidence type="ECO:0000256" key="1">
    <source>
        <dbReference type="SAM" id="Coils"/>
    </source>
</evidence>
<name>A0A0N4VAI3_ENTVE</name>
<feature type="coiled-coil region" evidence="1">
    <location>
        <begin position="1"/>
        <end position="71"/>
    </location>
</feature>
<protein>
    <submittedName>
        <fullName evidence="4">BMERB domain-containing protein</fullName>
    </submittedName>
</protein>
<sequence length="98" mass="12153">MEKEIDRLNREIDEIKMLKKRDEEELINEWKEKLMKKQKEFEETKDVLQKVEALTENIRNISAKVSNESERTAIEREAKLTEREHLIEFREQRYFIWK</sequence>
<dbReference type="Proteomes" id="UP000274131">
    <property type="component" value="Unassembled WGS sequence"/>
</dbReference>
<dbReference type="AlphaFoldDB" id="A0A0N4VAI3"/>
<reference evidence="4" key="1">
    <citation type="submission" date="2017-02" db="UniProtKB">
        <authorList>
            <consortium name="WormBaseParasite"/>
        </authorList>
    </citation>
    <scope>IDENTIFICATION</scope>
</reference>
<dbReference type="OrthoDB" id="8195456at2759"/>
<evidence type="ECO:0000313" key="2">
    <source>
        <dbReference type="EMBL" id="VDD92246.1"/>
    </source>
</evidence>
<evidence type="ECO:0000313" key="3">
    <source>
        <dbReference type="Proteomes" id="UP000274131"/>
    </source>
</evidence>
<keyword evidence="3" id="KW-1185">Reference proteome</keyword>
<organism evidence="4">
    <name type="scientific">Enterobius vermicularis</name>
    <name type="common">Human pinworm</name>
    <dbReference type="NCBI Taxonomy" id="51028"/>
    <lineage>
        <taxon>Eukaryota</taxon>
        <taxon>Metazoa</taxon>
        <taxon>Ecdysozoa</taxon>
        <taxon>Nematoda</taxon>
        <taxon>Chromadorea</taxon>
        <taxon>Rhabditida</taxon>
        <taxon>Spirurina</taxon>
        <taxon>Oxyuridomorpha</taxon>
        <taxon>Oxyuroidea</taxon>
        <taxon>Oxyuridae</taxon>
        <taxon>Enterobius</taxon>
    </lineage>
</organism>
<reference evidence="2 3" key="2">
    <citation type="submission" date="2018-10" db="EMBL/GenBank/DDBJ databases">
        <authorList>
            <consortium name="Pathogen Informatics"/>
        </authorList>
    </citation>
    <scope>NUCLEOTIDE SEQUENCE [LARGE SCALE GENOMIC DNA]</scope>
</reference>
<gene>
    <name evidence="2" type="ORF">EVEC_LOCUS6997</name>
</gene>
<keyword evidence="1" id="KW-0175">Coiled coil</keyword>
<evidence type="ECO:0000313" key="4">
    <source>
        <dbReference type="WBParaSite" id="EVEC_0000747601-mRNA-1"/>
    </source>
</evidence>
<accession>A0A0N4VAI3</accession>
<dbReference type="WBParaSite" id="EVEC_0000747601-mRNA-1">
    <property type="protein sequence ID" value="EVEC_0000747601-mRNA-1"/>
    <property type="gene ID" value="EVEC_0000747601"/>
</dbReference>